<evidence type="ECO:0000313" key="2">
    <source>
        <dbReference type="Proteomes" id="UP001176521"/>
    </source>
</evidence>
<dbReference type="Proteomes" id="UP001176521">
    <property type="component" value="Unassembled WGS sequence"/>
</dbReference>
<proteinExistence type="predicted"/>
<evidence type="ECO:0000313" key="1">
    <source>
        <dbReference type="EMBL" id="KAK0523644.1"/>
    </source>
</evidence>
<comment type="caution">
    <text evidence="1">The sequence shown here is derived from an EMBL/GenBank/DDBJ whole genome shotgun (WGS) entry which is preliminary data.</text>
</comment>
<dbReference type="EMBL" id="JAPDMQ010000498">
    <property type="protein sequence ID" value="KAK0523644.1"/>
    <property type="molecule type" value="Genomic_DNA"/>
</dbReference>
<protein>
    <submittedName>
        <fullName evidence="1">Uncharacterized protein</fullName>
    </submittedName>
</protein>
<sequence length="128" mass="14291">MGTRVTSRAEGAHATLKQYLHSRHGNLYHVAKALLNHFVAQHRAIEADMAGDLNKVPTVLIDDPSYIELTTNVARYALRLIKGQDEIAARNTDMIKRGLDIPPWLNGAHWVNHFRSMPSILSGALRSD</sequence>
<name>A0AAN6G6K3_9BASI</name>
<reference evidence="1" key="1">
    <citation type="journal article" date="2023" name="PhytoFront">
        <title>Draft Genome Resources of Seven Strains of Tilletia horrida, Causal Agent of Kernel Smut of Rice.</title>
        <authorList>
            <person name="Khanal S."/>
            <person name="Antony Babu S."/>
            <person name="Zhou X.G."/>
        </authorList>
    </citation>
    <scope>NUCLEOTIDE SEQUENCE</scope>
    <source>
        <strain evidence="1">TX3</strain>
    </source>
</reference>
<keyword evidence="2" id="KW-1185">Reference proteome</keyword>
<dbReference type="AlphaFoldDB" id="A0AAN6G6K3"/>
<gene>
    <name evidence="1" type="ORF">OC842_006079</name>
</gene>
<accession>A0AAN6G6K3</accession>
<organism evidence="1 2">
    <name type="scientific">Tilletia horrida</name>
    <dbReference type="NCBI Taxonomy" id="155126"/>
    <lineage>
        <taxon>Eukaryota</taxon>
        <taxon>Fungi</taxon>
        <taxon>Dikarya</taxon>
        <taxon>Basidiomycota</taxon>
        <taxon>Ustilaginomycotina</taxon>
        <taxon>Exobasidiomycetes</taxon>
        <taxon>Tilletiales</taxon>
        <taxon>Tilletiaceae</taxon>
        <taxon>Tilletia</taxon>
    </lineage>
</organism>